<dbReference type="InterPro" id="IPR036397">
    <property type="entry name" value="RNaseH_sf"/>
</dbReference>
<protein>
    <recommendedName>
        <fullName evidence="2">Poly(A)-specific ribonuclease PARN</fullName>
    </recommendedName>
    <alternativeName>
        <fullName evidence="3">Polyadenylate-specific ribonuclease</fullName>
    </alternativeName>
</protein>
<evidence type="ECO:0000259" key="4">
    <source>
        <dbReference type="PROSITE" id="PS51061"/>
    </source>
</evidence>
<dbReference type="Proteomes" id="UP000823046">
    <property type="component" value="Unassembled WGS sequence"/>
</dbReference>
<keyword evidence="6" id="KW-1185">Reference proteome</keyword>
<evidence type="ECO:0000313" key="6">
    <source>
        <dbReference type="Proteomes" id="UP000823046"/>
    </source>
</evidence>
<dbReference type="InterPro" id="IPR036867">
    <property type="entry name" value="R3H_dom_sf"/>
</dbReference>
<comment type="caution">
    <text evidence="5">The sequence shown here is derived from an EMBL/GenBank/DDBJ whole genome shotgun (WGS) entry which is preliminary data.</text>
</comment>
<dbReference type="InterPro" id="IPR051181">
    <property type="entry name" value="CAF1_poly(A)_ribonucleases"/>
</dbReference>
<dbReference type="InterPro" id="IPR012677">
    <property type="entry name" value="Nucleotide-bd_a/b_plait_sf"/>
</dbReference>
<sequence length="633" mass="73143">MRCSLFNLQSRTVTSIETWNTHLPFLLGAIRKSEFVSIDLELTGLHTRNERFIGVERCYEAHKEGANSFVPLQIGICAARRSEASSRKWILTPSSIYIFPREERVFQVSAGTLSFLRENNFDFNKWISSGVGYIKPKEEKERKWMIQCRLEELKKLKAGIQKRSNGLCTEGLNTWQFLLKGLDVIYFMKHSSLCTAVPNLHFSQIPSLDVVSSEDELFLEKTRLRIEKWISEEQEDTLDLFVESAFQRLLVHSFIIKEFPGIYSLSTRKGKHRLLSLFKSQEELFGQQLEDLHEELMKVDALAGVRKLLDEISVGKKVLVGHNCFYDFLHLYHSFYDSLPDTVSAFKQNWTDLFPFTLDTKNLAESHELLSSLQTPATLKGLCDSMASIVMAQERTGMEAPLSFEIDCLPNTTWSLPENILRFSNEIHKENKNARSTECEHSMKHLEIHGEGYNEDLSLLPSQPHTSKGCLEDSIHEAGFDSMMTSITFLLQCSHILQEKNLRWDDVFIKRDLKQTESSIKDQQSLLDLLPLMINRIRLVKTQPNVINLNGKDDADMNRHLFMYDFPKSWKKWEILKIWAPLCVTISSVDESSCWLVARNDDDVNTIRRIYDSLQQPHLFKLQSYKEYVGSIG</sequence>
<dbReference type="PROSITE" id="PS51061">
    <property type="entry name" value="R3H"/>
    <property type="match status" value="1"/>
</dbReference>
<evidence type="ECO:0000313" key="5">
    <source>
        <dbReference type="EMBL" id="KAF8821641.1"/>
    </source>
</evidence>
<dbReference type="PANTHER" id="PTHR15092">
    <property type="entry name" value="POLY A -SPECIFIC RIBONUCLEASE/TARGET OF EGR1, MEMBER 1"/>
    <property type="match status" value="1"/>
</dbReference>
<feature type="domain" description="R3H" evidence="4">
    <location>
        <begin position="216"/>
        <end position="281"/>
    </location>
</feature>
<evidence type="ECO:0000256" key="3">
    <source>
        <dbReference type="ARBA" id="ARBA00031923"/>
    </source>
</evidence>
<evidence type="ECO:0000256" key="1">
    <source>
        <dbReference type="ARBA" id="ARBA00008372"/>
    </source>
</evidence>
<comment type="similarity">
    <text evidence="1">Belongs to the CAF1 family.</text>
</comment>
<accession>A0ABQ7JCD8</accession>
<dbReference type="Gene3D" id="3.30.70.330">
    <property type="match status" value="1"/>
</dbReference>
<dbReference type="PANTHER" id="PTHR15092:SF22">
    <property type="entry name" value="POLY(A)-SPECIFIC RIBONUCLEASE PNLDC1"/>
    <property type="match status" value="1"/>
</dbReference>
<name>A0ABQ7JCD8_9APIC</name>
<dbReference type="Gene3D" id="3.30.420.10">
    <property type="entry name" value="Ribonuclease H-like superfamily/Ribonuclease H"/>
    <property type="match status" value="2"/>
</dbReference>
<proteinExistence type="inferred from homology"/>
<dbReference type="InterPro" id="IPR006941">
    <property type="entry name" value="RNase_CAF1"/>
</dbReference>
<dbReference type="InterPro" id="IPR001374">
    <property type="entry name" value="R3H_dom"/>
</dbReference>
<dbReference type="Pfam" id="PF04857">
    <property type="entry name" value="CAF1"/>
    <property type="match status" value="1"/>
</dbReference>
<dbReference type="EMBL" id="JADAQX010000151">
    <property type="protein sequence ID" value="KAF8821641.1"/>
    <property type="molecule type" value="Genomic_DNA"/>
</dbReference>
<dbReference type="SUPFAM" id="SSF53098">
    <property type="entry name" value="Ribonuclease H-like"/>
    <property type="match status" value="1"/>
</dbReference>
<organism evidence="5 6">
    <name type="scientific">Cardiosporidium cionae</name>
    <dbReference type="NCBI Taxonomy" id="476202"/>
    <lineage>
        <taxon>Eukaryota</taxon>
        <taxon>Sar</taxon>
        <taxon>Alveolata</taxon>
        <taxon>Apicomplexa</taxon>
        <taxon>Aconoidasida</taxon>
        <taxon>Nephromycida</taxon>
        <taxon>Cardiosporidium</taxon>
    </lineage>
</organism>
<dbReference type="SUPFAM" id="SSF82708">
    <property type="entry name" value="R3H domain"/>
    <property type="match status" value="1"/>
</dbReference>
<evidence type="ECO:0000256" key="2">
    <source>
        <dbReference type="ARBA" id="ARBA00015918"/>
    </source>
</evidence>
<reference evidence="5 6" key="1">
    <citation type="journal article" date="2020" name="bioRxiv">
        <title>Metabolic contributions of an alphaproteobacterial endosymbiont in the apicomplexan Cardiosporidium cionae.</title>
        <authorList>
            <person name="Hunter E.S."/>
            <person name="Paight C.J."/>
            <person name="Lane C.E."/>
        </authorList>
    </citation>
    <scope>NUCLEOTIDE SEQUENCE [LARGE SCALE GENOMIC DNA]</scope>
    <source>
        <strain evidence="5">ESH_2018</strain>
    </source>
</reference>
<dbReference type="InterPro" id="IPR012337">
    <property type="entry name" value="RNaseH-like_sf"/>
</dbReference>
<gene>
    <name evidence="5" type="ORF">IE077_001780</name>
</gene>